<keyword evidence="3 8" id="KW-0813">Transport</keyword>
<dbReference type="RefSeq" id="WP_028092964.1">
    <property type="nucleotide sequence ID" value="NZ_BNAP01000004.1"/>
</dbReference>
<dbReference type="GO" id="GO:0005886">
    <property type="term" value="C:plasma membrane"/>
    <property type="evidence" value="ECO:0007669"/>
    <property type="project" value="UniProtKB-SubCell"/>
</dbReference>
<feature type="transmembrane region" description="Helical" evidence="8">
    <location>
        <begin position="212"/>
        <end position="236"/>
    </location>
</feature>
<evidence type="ECO:0000256" key="3">
    <source>
        <dbReference type="ARBA" id="ARBA00022448"/>
    </source>
</evidence>
<keyword evidence="4" id="KW-1003">Cell membrane</keyword>
<feature type="transmembrane region" description="Helical" evidence="8">
    <location>
        <begin position="339"/>
        <end position="362"/>
    </location>
</feature>
<dbReference type="Pfam" id="PF07690">
    <property type="entry name" value="MFS_1"/>
    <property type="match status" value="1"/>
</dbReference>
<feature type="transmembrane region" description="Helical" evidence="8">
    <location>
        <begin position="43"/>
        <end position="62"/>
    </location>
</feature>
<comment type="subcellular location">
    <subcellularLocation>
        <location evidence="8">Cell inner membrane</location>
        <topology evidence="8">Multi-pass membrane protein</topology>
    </subcellularLocation>
    <subcellularLocation>
        <location evidence="1">Cell membrane</location>
        <topology evidence="1">Multi-pass membrane protein</topology>
    </subcellularLocation>
</comment>
<evidence type="ECO:0000256" key="8">
    <source>
        <dbReference type="RuleBase" id="RU365088"/>
    </source>
</evidence>
<dbReference type="AlphaFoldDB" id="A0A8J3H6X5"/>
<dbReference type="PANTHER" id="PTHR23502">
    <property type="entry name" value="MAJOR FACILITATOR SUPERFAMILY"/>
    <property type="match status" value="1"/>
</dbReference>
<dbReference type="Gene3D" id="1.20.1720.10">
    <property type="entry name" value="Multidrug resistance protein D"/>
    <property type="match status" value="1"/>
</dbReference>
<feature type="transmembrane region" description="Helical" evidence="8">
    <location>
        <begin position="248"/>
        <end position="266"/>
    </location>
</feature>
<feature type="transmembrane region" description="Helical" evidence="8">
    <location>
        <begin position="368"/>
        <end position="387"/>
    </location>
</feature>
<feature type="transmembrane region" description="Helical" evidence="8">
    <location>
        <begin position="163"/>
        <end position="182"/>
    </location>
</feature>
<sequence length="395" mass="41153">MRDPLFRMALILGLLSAVGPFAIDMYLPALPQVADDLGTTEAGAALTLTSYFIVFGFAQMIYGPMADALGRKRPMLIGLTIFLAATVAAALAPDIRWLIVARGAQGLGAASLMAVPRAVIRDKASGPEAARMMAAVMIVISVSPMLAPMSGSLIMLWGGWREIFAVLSIATLLSLALVVFALPETLAPSDRRPVRLSAMISGAGRLLGNRQFMGLTMVGGFGMASFFVFLATASFVYTREFGLSPTGFSLAFAANAVGFFSASQFAGKLCQRYGMDRVIWLAISGFLAAMLCLSLVAWLGGASLPVVMVGLFLGNACLGLVIPTAAVMSLDPHPDIAGLASSLGGTMQMLTGGLMIAVTGAFLENTALSMVLAIALCAALAWLSALLSRPGRQLA</sequence>
<feature type="transmembrane region" description="Helical" evidence="8">
    <location>
        <begin position="278"/>
        <end position="300"/>
    </location>
</feature>
<keyword evidence="7 8" id="KW-0472">Membrane</keyword>
<dbReference type="Proteomes" id="UP000611500">
    <property type="component" value="Unassembled WGS sequence"/>
</dbReference>
<keyword evidence="8" id="KW-0997">Cell inner membrane</keyword>
<reference evidence="10" key="1">
    <citation type="journal article" date="2014" name="Int. J. Syst. Evol. Microbiol.">
        <title>Complete genome sequence of Corynebacterium casei LMG S-19264T (=DSM 44701T), isolated from a smear-ripened cheese.</title>
        <authorList>
            <consortium name="US DOE Joint Genome Institute (JGI-PGF)"/>
            <person name="Walter F."/>
            <person name="Albersmeier A."/>
            <person name="Kalinowski J."/>
            <person name="Ruckert C."/>
        </authorList>
    </citation>
    <scope>NUCLEOTIDE SEQUENCE</scope>
    <source>
        <strain evidence="10">CGMCC 1.7081</strain>
    </source>
</reference>
<dbReference type="PANTHER" id="PTHR23502:SF132">
    <property type="entry name" value="POLYAMINE TRANSPORTER 2-RELATED"/>
    <property type="match status" value="1"/>
</dbReference>
<feature type="domain" description="Major facilitator superfamily (MFS) profile" evidence="9">
    <location>
        <begin position="5"/>
        <end position="393"/>
    </location>
</feature>
<dbReference type="EMBL" id="BNAP01000004">
    <property type="protein sequence ID" value="GHG86796.1"/>
    <property type="molecule type" value="Genomic_DNA"/>
</dbReference>
<evidence type="ECO:0000256" key="6">
    <source>
        <dbReference type="ARBA" id="ARBA00022989"/>
    </source>
</evidence>
<keyword evidence="5 8" id="KW-0812">Transmembrane</keyword>
<evidence type="ECO:0000256" key="1">
    <source>
        <dbReference type="ARBA" id="ARBA00004651"/>
    </source>
</evidence>
<dbReference type="InterPro" id="IPR020846">
    <property type="entry name" value="MFS_dom"/>
</dbReference>
<dbReference type="InterPro" id="IPR004812">
    <property type="entry name" value="Efflux_drug-R_Bcr/CmlA"/>
</dbReference>
<accession>A0A8J3H6X5</accession>
<dbReference type="SUPFAM" id="SSF103473">
    <property type="entry name" value="MFS general substrate transporter"/>
    <property type="match status" value="1"/>
</dbReference>
<comment type="caution">
    <text evidence="8">Lacks conserved residue(s) required for the propagation of feature annotation.</text>
</comment>
<keyword evidence="11" id="KW-1185">Reference proteome</keyword>
<dbReference type="InterPro" id="IPR036259">
    <property type="entry name" value="MFS_trans_sf"/>
</dbReference>
<dbReference type="NCBIfam" id="TIGR00710">
    <property type="entry name" value="efflux_Bcr_CflA"/>
    <property type="match status" value="1"/>
</dbReference>
<feature type="transmembrane region" description="Helical" evidence="8">
    <location>
        <begin position="74"/>
        <end position="93"/>
    </location>
</feature>
<evidence type="ECO:0000256" key="2">
    <source>
        <dbReference type="ARBA" id="ARBA00006236"/>
    </source>
</evidence>
<feature type="transmembrane region" description="Helical" evidence="8">
    <location>
        <begin position="5"/>
        <end position="23"/>
    </location>
</feature>
<proteinExistence type="inferred from homology"/>
<evidence type="ECO:0000256" key="5">
    <source>
        <dbReference type="ARBA" id="ARBA00022692"/>
    </source>
</evidence>
<name>A0A8J3H6X5_9RHOB</name>
<evidence type="ECO:0000259" key="9">
    <source>
        <dbReference type="PROSITE" id="PS50850"/>
    </source>
</evidence>
<evidence type="ECO:0000313" key="11">
    <source>
        <dbReference type="Proteomes" id="UP000611500"/>
    </source>
</evidence>
<protein>
    <recommendedName>
        <fullName evidence="8">Bcr/CflA family efflux transporter</fullName>
    </recommendedName>
</protein>
<feature type="transmembrane region" description="Helical" evidence="8">
    <location>
        <begin position="132"/>
        <end position="157"/>
    </location>
</feature>
<dbReference type="GO" id="GO:0042910">
    <property type="term" value="F:xenobiotic transmembrane transporter activity"/>
    <property type="evidence" value="ECO:0007669"/>
    <property type="project" value="InterPro"/>
</dbReference>
<dbReference type="CDD" id="cd17320">
    <property type="entry name" value="MFS_MdfA_MDR_like"/>
    <property type="match status" value="1"/>
</dbReference>
<dbReference type="PROSITE" id="PS50850">
    <property type="entry name" value="MFS"/>
    <property type="match status" value="1"/>
</dbReference>
<organism evidence="10 11">
    <name type="scientific">Pseudodonghicola xiamenensis</name>
    <dbReference type="NCBI Taxonomy" id="337702"/>
    <lineage>
        <taxon>Bacteria</taxon>
        <taxon>Pseudomonadati</taxon>
        <taxon>Pseudomonadota</taxon>
        <taxon>Alphaproteobacteria</taxon>
        <taxon>Rhodobacterales</taxon>
        <taxon>Paracoccaceae</taxon>
        <taxon>Pseudodonghicola</taxon>
    </lineage>
</organism>
<reference evidence="10" key="2">
    <citation type="submission" date="2020-09" db="EMBL/GenBank/DDBJ databases">
        <authorList>
            <person name="Sun Q."/>
            <person name="Zhou Y."/>
        </authorList>
    </citation>
    <scope>NUCLEOTIDE SEQUENCE</scope>
    <source>
        <strain evidence="10">CGMCC 1.7081</strain>
    </source>
</reference>
<dbReference type="GO" id="GO:0015385">
    <property type="term" value="F:sodium:proton antiporter activity"/>
    <property type="evidence" value="ECO:0007669"/>
    <property type="project" value="TreeGrafter"/>
</dbReference>
<comment type="caution">
    <text evidence="10">The sequence shown here is derived from an EMBL/GenBank/DDBJ whole genome shotgun (WGS) entry which is preliminary data.</text>
</comment>
<comment type="similarity">
    <text evidence="2 8">Belongs to the major facilitator superfamily. Bcr/CmlA family.</text>
</comment>
<dbReference type="GO" id="GO:1990961">
    <property type="term" value="P:xenobiotic detoxification by transmembrane export across the plasma membrane"/>
    <property type="evidence" value="ECO:0007669"/>
    <property type="project" value="InterPro"/>
</dbReference>
<evidence type="ECO:0000256" key="7">
    <source>
        <dbReference type="ARBA" id="ARBA00023136"/>
    </source>
</evidence>
<keyword evidence="6 8" id="KW-1133">Transmembrane helix</keyword>
<dbReference type="InterPro" id="IPR011701">
    <property type="entry name" value="MFS"/>
</dbReference>
<evidence type="ECO:0000313" key="10">
    <source>
        <dbReference type="EMBL" id="GHG86796.1"/>
    </source>
</evidence>
<feature type="transmembrane region" description="Helical" evidence="8">
    <location>
        <begin position="306"/>
        <end position="327"/>
    </location>
</feature>
<evidence type="ECO:0000256" key="4">
    <source>
        <dbReference type="ARBA" id="ARBA00022475"/>
    </source>
</evidence>
<gene>
    <name evidence="10" type="ORF">GCM10010961_14700</name>
</gene>